<keyword evidence="3" id="KW-1185">Reference proteome</keyword>
<dbReference type="Gene3D" id="3.20.80.10">
    <property type="entry name" value="Regulatory factor, effector binding domain"/>
    <property type="match status" value="1"/>
</dbReference>
<dbReference type="SMART" id="SM00871">
    <property type="entry name" value="AraC_E_bind"/>
    <property type="match status" value="1"/>
</dbReference>
<reference evidence="2" key="1">
    <citation type="submission" date="2022-04" db="EMBL/GenBank/DDBJ databases">
        <authorList>
            <person name="Criscuolo A."/>
        </authorList>
    </citation>
    <scope>NUCLEOTIDE SEQUENCE</scope>
    <source>
        <strain evidence="2">CIP111895</strain>
    </source>
</reference>
<dbReference type="Proteomes" id="UP000838308">
    <property type="component" value="Unassembled WGS sequence"/>
</dbReference>
<gene>
    <name evidence="2" type="ORF">BACCIP111895_00103</name>
</gene>
<sequence length="203" mass="23830">MMFFVDILLFSNYKTDDLVEFSLQDFKGYYENYRNKIEIKGGICLDIQVIEKEDINVVGICWNGTYSQMGTIPSLFRNMEQRLDEVSYQTDEPVLIAPFHSRETELTYYVTKPVEKISQIPAGMVGFTIPSKNYVFTTYKGSLDGVENTYLQMFSWMQEYGYEQDHHALSLEIYKEKYKLQNANGDLHFEIYLPVKAYKKNNQ</sequence>
<dbReference type="PANTHER" id="PTHR36444:SF2">
    <property type="entry name" value="TRANSCRIPTIONAL REGULATOR PROTEIN YOBU-RELATED"/>
    <property type="match status" value="1"/>
</dbReference>
<evidence type="ECO:0000313" key="2">
    <source>
        <dbReference type="EMBL" id="CAH2712970.1"/>
    </source>
</evidence>
<dbReference type="InterPro" id="IPR011256">
    <property type="entry name" value="Reg_factor_effector_dom_sf"/>
</dbReference>
<name>A0ABN8KLS6_9BACI</name>
<dbReference type="InterPro" id="IPR029442">
    <property type="entry name" value="GyrI-like"/>
</dbReference>
<dbReference type="PANTHER" id="PTHR36444">
    <property type="entry name" value="TRANSCRIPTIONAL REGULATOR PROTEIN YOBU-RELATED"/>
    <property type="match status" value="1"/>
</dbReference>
<proteinExistence type="predicted"/>
<dbReference type="InterPro" id="IPR010499">
    <property type="entry name" value="AraC_E-bd"/>
</dbReference>
<protein>
    <recommendedName>
        <fullName evidence="1">AraC effector-binding domain-containing protein</fullName>
    </recommendedName>
</protein>
<dbReference type="EMBL" id="CALBWS010000001">
    <property type="protein sequence ID" value="CAH2712970.1"/>
    <property type="molecule type" value="Genomic_DNA"/>
</dbReference>
<feature type="domain" description="AraC effector-binding" evidence="1">
    <location>
        <begin position="45"/>
        <end position="196"/>
    </location>
</feature>
<dbReference type="Pfam" id="PF06445">
    <property type="entry name" value="GyrI-like"/>
    <property type="match status" value="1"/>
</dbReference>
<accession>A0ABN8KLS6</accession>
<organism evidence="2 3">
    <name type="scientific">Neobacillus rhizosphaerae</name>
    <dbReference type="NCBI Taxonomy" id="2880965"/>
    <lineage>
        <taxon>Bacteria</taxon>
        <taxon>Bacillati</taxon>
        <taxon>Bacillota</taxon>
        <taxon>Bacilli</taxon>
        <taxon>Bacillales</taxon>
        <taxon>Bacillaceae</taxon>
        <taxon>Neobacillus</taxon>
    </lineage>
</organism>
<evidence type="ECO:0000259" key="1">
    <source>
        <dbReference type="SMART" id="SM00871"/>
    </source>
</evidence>
<dbReference type="SUPFAM" id="SSF55136">
    <property type="entry name" value="Probable bacterial effector-binding domain"/>
    <property type="match status" value="1"/>
</dbReference>
<evidence type="ECO:0000313" key="3">
    <source>
        <dbReference type="Proteomes" id="UP000838308"/>
    </source>
</evidence>
<dbReference type="InterPro" id="IPR053182">
    <property type="entry name" value="YobU-like_regulator"/>
</dbReference>
<comment type="caution">
    <text evidence="2">The sequence shown here is derived from an EMBL/GenBank/DDBJ whole genome shotgun (WGS) entry which is preliminary data.</text>
</comment>